<evidence type="ECO:0000313" key="1">
    <source>
        <dbReference type="EMBL" id="RVX68936.1"/>
    </source>
</evidence>
<reference evidence="1 2" key="1">
    <citation type="submission" date="2017-03" db="EMBL/GenBank/DDBJ databases">
        <title>Genomes of endolithic fungi from Antarctica.</title>
        <authorList>
            <person name="Coleine C."/>
            <person name="Masonjones S."/>
            <person name="Stajich J.E."/>
        </authorList>
    </citation>
    <scope>NUCLEOTIDE SEQUENCE [LARGE SCALE GENOMIC DNA]</scope>
    <source>
        <strain evidence="1 2">CCFEE 6314</strain>
    </source>
</reference>
<evidence type="ECO:0000313" key="2">
    <source>
        <dbReference type="Proteomes" id="UP000288859"/>
    </source>
</evidence>
<sequence>MPPYLIGGERDEFEPFSASRNVDGGTSSDRHVRRVPTGFESLTARLGDYVMRAMRDGVVVTDETVRRQARVIMFGDDDAWNHTPADNAEWLRLFKEGVRLQSAAIPPPTQFDEHPLLPSKTPKVLQACALGDAGVSLPTPLDSTSLPAEVSSLFGGTDIINDWLSPYMVNEDLDLKNLPLSWQTPECLAEFSQLSPTRGDLKPINFRANGTSNCPPSVFRAGIQSSDNFRVVFPVSAQDIQAGEQDPSPSITDACGSGFSEWTSVDDLVFPFDLGLSEKPK</sequence>
<protein>
    <submittedName>
        <fullName evidence="1">Uncharacterized protein</fullName>
    </submittedName>
</protein>
<organism evidence="1 2">
    <name type="scientific">Exophiala mesophila</name>
    <name type="common">Black yeast-like fungus</name>
    <dbReference type="NCBI Taxonomy" id="212818"/>
    <lineage>
        <taxon>Eukaryota</taxon>
        <taxon>Fungi</taxon>
        <taxon>Dikarya</taxon>
        <taxon>Ascomycota</taxon>
        <taxon>Pezizomycotina</taxon>
        <taxon>Eurotiomycetes</taxon>
        <taxon>Chaetothyriomycetidae</taxon>
        <taxon>Chaetothyriales</taxon>
        <taxon>Herpotrichiellaceae</taxon>
        <taxon>Exophiala</taxon>
    </lineage>
</organism>
<name>A0A438MZV9_EXOME</name>
<dbReference type="Proteomes" id="UP000288859">
    <property type="component" value="Unassembled WGS sequence"/>
</dbReference>
<accession>A0A438MZV9</accession>
<gene>
    <name evidence="1" type="ORF">B0A52_08003</name>
</gene>
<comment type="caution">
    <text evidence="1">The sequence shown here is derived from an EMBL/GenBank/DDBJ whole genome shotgun (WGS) entry which is preliminary data.</text>
</comment>
<dbReference type="EMBL" id="NAJM01000033">
    <property type="protein sequence ID" value="RVX68936.1"/>
    <property type="molecule type" value="Genomic_DNA"/>
</dbReference>
<proteinExistence type="predicted"/>
<dbReference type="OrthoDB" id="5399138at2759"/>
<dbReference type="AlphaFoldDB" id="A0A438MZV9"/>